<proteinExistence type="predicted"/>
<dbReference type="KEGG" id="ske:Sked_33760"/>
<dbReference type="eggNOG" id="COG1846">
    <property type="taxonomic scope" value="Bacteria"/>
</dbReference>
<evidence type="ECO:0000313" key="3">
    <source>
        <dbReference type="Proteomes" id="UP000000322"/>
    </source>
</evidence>
<evidence type="ECO:0000259" key="1">
    <source>
        <dbReference type="Pfam" id="PF01047"/>
    </source>
</evidence>
<dbReference type="HOGENOM" id="CLU_094593_1_0_11"/>
<reference evidence="2 3" key="1">
    <citation type="journal article" date="2009" name="Stand. Genomic Sci.">
        <title>Complete genome sequence of Sanguibacter keddieii type strain (ST-74).</title>
        <authorList>
            <person name="Ivanova N."/>
            <person name="Sikorski J."/>
            <person name="Sims D."/>
            <person name="Brettin T."/>
            <person name="Detter J.C."/>
            <person name="Han C."/>
            <person name="Lapidus A."/>
            <person name="Copeland A."/>
            <person name="Glavina Del Rio T."/>
            <person name="Nolan M."/>
            <person name="Chen F."/>
            <person name="Lucas S."/>
            <person name="Tice H."/>
            <person name="Cheng J.F."/>
            <person name="Bruce D."/>
            <person name="Goodwin L."/>
            <person name="Pitluck S."/>
            <person name="Pati A."/>
            <person name="Mavromatis K."/>
            <person name="Chen A."/>
            <person name="Palaniappan K."/>
            <person name="D'haeseleer P."/>
            <person name="Chain P."/>
            <person name="Bristow J."/>
            <person name="Eisen J.A."/>
            <person name="Markowitz V."/>
            <person name="Hugenholtz P."/>
            <person name="Goker M."/>
            <person name="Pukall R."/>
            <person name="Klenk H.P."/>
            <person name="Kyrpides N.C."/>
        </authorList>
    </citation>
    <scope>NUCLEOTIDE SEQUENCE [LARGE SCALE GENOMIC DNA]</scope>
    <source>
        <strain evidence="3">ATCC 51767 / DSM 10542 / NCFB 3025 / ST-74</strain>
    </source>
</reference>
<dbReference type="InterPro" id="IPR011991">
    <property type="entry name" value="ArsR-like_HTH"/>
</dbReference>
<dbReference type="GO" id="GO:0003700">
    <property type="term" value="F:DNA-binding transcription factor activity"/>
    <property type="evidence" value="ECO:0007669"/>
    <property type="project" value="InterPro"/>
</dbReference>
<organism evidence="2 3">
    <name type="scientific">Sanguibacter keddieii (strain ATCC 51767 / DSM 10542 / NCFB 3025 / ST-74)</name>
    <dbReference type="NCBI Taxonomy" id="446469"/>
    <lineage>
        <taxon>Bacteria</taxon>
        <taxon>Bacillati</taxon>
        <taxon>Actinomycetota</taxon>
        <taxon>Actinomycetes</taxon>
        <taxon>Micrococcales</taxon>
        <taxon>Sanguibacteraceae</taxon>
        <taxon>Sanguibacter</taxon>
    </lineage>
</organism>
<dbReference type="Pfam" id="PF01047">
    <property type="entry name" value="MarR"/>
    <property type="match status" value="1"/>
</dbReference>
<dbReference type="InterPro" id="IPR000835">
    <property type="entry name" value="HTH_MarR-typ"/>
</dbReference>
<dbReference type="EMBL" id="CP001819">
    <property type="protein sequence ID" value="ACZ23270.1"/>
    <property type="molecule type" value="Genomic_DNA"/>
</dbReference>
<accession>D1BE49</accession>
<dbReference type="InterPro" id="IPR036388">
    <property type="entry name" value="WH-like_DNA-bd_sf"/>
</dbReference>
<dbReference type="STRING" id="446469.Sked_33760"/>
<gene>
    <name evidence="2" type="ordered locus">Sked_33760</name>
</gene>
<dbReference type="Proteomes" id="UP000000322">
    <property type="component" value="Chromosome"/>
</dbReference>
<feature type="domain" description="HTH marR-type" evidence="1">
    <location>
        <begin position="23"/>
        <end position="62"/>
    </location>
</feature>
<dbReference type="AlphaFoldDB" id="D1BE49"/>
<evidence type="ECO:0000313" key="2">
    <source>
        <dbReference type="EMBL" id="ACZ23270.1"/>
    </source>
</evidence>
<protein>
    <submittedName>
        <fullName evidence="2">MarR family regulator</fullName>
    </submittedName>
</protein>
<dbReference type="SUPFAM" id="SSF46785">
    <property type="entry name" value="Winged helix' DNA-binding domain"/>
    <property type="match status" value="1"/>
</dbReference>
<sequence length="217" mass="22989">MRAPTTFSMFRSAHSAALAWEILTASTPQTITELAAKVGVDRTTASRACDELEVDGLVSSTRLGRARLVRGRPDTPAVRPLVELLEATMEVPAIISSAFTDVRGITEMRVFGSWAARVSGIPGPPPHDIDLLVRVANAAPREIDAAVRTATQRLGTPVSPTLVDAHEPSEGGRALLQALSSKPSVRVVHAPQDALAGPPADLSSLDDFIARIPPPRD</sequence>
<dbReference type="RefSeq" id="WP_012868338.1">
    <property type="nucleotide sequence ID" value="NC_013521.1"/>
</dbReference>
<name>D1BE49_SANKS</name>
<dbReference type="Gene3D" id="1.10.10.10">
    <property type="entry name" value="Winged helix-like DNA-binding domain superfamily/Winged helix DNA-binding domain"/>
    <property type="match status" value="1"/>
</dbReference>
<dbReference type="InterPro" id="IPR036390">
    <property type="entry name" value="WH_DNA-bd_sf"/>
</dbReference>
<dbReference type="OrthoDB" id="3526885at2"/>
<dbReference type="CDD" id="cd00090">
    <property type="entry name" value="HTH_ARSR"/>
    <property type="match status" value="1"/>
</dbReference>
<keyword evidence="3" id="KW-1185">Reference proteome</keyword>